<dbReference type="Gene3D" id="3.30.365.10">
    <property type="entry name" value="Aldehyde oxidase/xanthine dehydrogenase, molybdopterin binding domain"/>
    <property type="match status" value="4"/>
</dbReference>
<dbReference type="Gene3D" id="3.90.1170.50">
    <property type="entry name" value="Aldehyde oxidase/xanthine dehydrogenase, a/b hammerhead"/>
    <property type="match status" value="1"/>
</dbReference>
<organism evidence="3">
    <name type="scientific">Singulisphaera sp. Ch08</name>
    <dbReference type="NCBI Taxonomy" id="3120278"/>
    <lineage>
        <taxon>Bacteria</taxon>
        <taxon>Pseudomonadati</taxon>
        <taxon>Planctomycetota</taxon>
        <taxon>Planctomycetia</taxon>
        <taxon>Isosphaerales</taxon>
        <taxon>Isosphaeraceae</taxon>
        <taxon>Singulisphaera</taxon>
    </lineage>
</organism>
<dbReference type="Pfam" id="PF20256">
    <property type="entry name" value="MoCoBD_2"/>
    <property type="match status" value="1"/>
</dbReference>
<dbReference type="EMBL" id="CP155447">
    <property type="protein sequence ID" value="XBH06862.1"/>
    <property type="molecule type" value="Genomic_DNA"/>
</dbReference>
<dbReference type="InterPro" id="IPR037165">
    <property type="entry name" value="AldOxase/xan_DH_Mopterin-bd_sf"/>
</dbReference>
<dbReference type="PANTHER" id="PTHR11908">
    <property type="entry name" value="XANTHINE DEHYDROGENASE"/>
    <property type="match status" value="1"/>
</dbReference>
<dbReference type="RefSeq" id="WP_406699710.1">
    <property type="nucleotide sequence ID" value="NZ_CP155447.1"/>
</dbReference>
<name>A0AAU7CMT4_9BACT</name>
<dbReference type="AlphaFoldDB" id="A0AAU7CMT4"/>
<dbReference type="InterPro" id="IPR036856">
    <property type="entry name" value="Ald_Oxase/Xan_DH_a/b_sf"/>
</dbReference>
<dbReference type="GO" id="GO:0005506">
    <property type="term" value="F:iron ion binding"/>
    <property type="evidence" value="ECO:0007669"/>
    <property type="project" value="InterPro"/>
</dbReference>
<dbReference type="InterPro" id="IPR016208">
    <property type="entry name" value="Ald_Oxase/xanthine_DH-like"/>
</dbReference>
<evidence type="ECO:0000313" key="3">
    <source>
        <dbReference type="EMBL" id="XBH06862.1"/>
    </source>
</evidence>
<gene>
    <name evidence="3" type="ORF">V5E97_12705</name>
</gene>
<accession>A0AAU7CMT4</accession>
<dbReference type="SUPFAM" id="SSF54665">
    <property type="entry name" value="CO dehydrogenase molybdoprotein N-domain-like"/>
    <property type="match status" value="1"/>
</dbReference>
<feature type="domain" description="Aldehyde oxidase/xanthine dehydrogenase first molybdopterin binding" evidence="1">
    <location>
        <begin position="212"/>
        <end position="446"/>
    </location>
</feature>
<dbReference type="InterPro" id="IPR046867">
    <property type="entry name" value="AldOxase/xan_DH_MoCoBD2"/>
</dbReference>
<dbReference type="InterPro" id="IPR008274">
    <property type="entry name" value="AldOxase/xan_DH_MoCoBD1"/>
</dbReference>
<dbReference type="PANTHER" id="PTHR11908:SF123">
    <property type="entry name" value="ALDEHYDE OXIDOREDUCTASE MOLYBDENUM-BINDING SUBUNIT PAOC"/>
    <property type="match status" value="1"/>
</dbReference>
<feature type="domain" description="Aldehyde oxidase/xanthine dehydrogenase second molybdopterin binding" evidence="2">
    <location>
        <begin position="475"/>
        <end position="813"/>
    </location>
</feature>
<evidence type="ECO:0000259" key="2">
    <source>
        <dbReference type="Pfam" id="PF20256"/>
    </source>
</evidence>
<proteinExistence type="predicted"/>
<protein>
    <submittedName>
        <fullName evidence="3">Molybdopterin cofactor-binding domain-containing protein</fullName>
    </submittedName>
</protein>
<dbReference type="Pfam" id="PF02738">
    <property type="entry name" value="MoCoBD_1"/>
    <property type="match status" value="1"/>
</dbReference>
<dbReference type="GO" id="GO:0016491">
    <property type="term" value="F:oxidoreductase activity"/>
    <property type="evidence" value="ECO:0007669"/>
    <property type="project" value="InterPro"/>
</dbReference>
<reference evidence="3" key="1">
    <citation type="submission" date="2024-05" db="EMBL/GenBank/DDBJ databases">
        <title>Planctomycetes of the genus Singulisphaera possess chitinolytic capabilities.</title>
        <authorList>
            <person name="Ivanova A."/>
        </authorList>
    </citation>
    <scope>NUCLEOTIDE SEQUENCE</scope>
    <source>
        <strain evidence="3">Ch08T</strain>
    </source>
</reference>
<evidence type="ECO:0000259" key="1">
    <source>
        <dbReference type="Pfam" id="PF02738"/>
    </source>
</evidence>
<dbReference type="SUPFAM" id="SSF56003">
    <property type="entry name" value="Molybdenum cofactor-binding domain"/>
    <property type="match status" value="1"/>
</dbReference>
<sequence>MPPDPPRIDGFAKVRGEKVYARDLRAHDMAGWPRKTHHALLLRAGTAEHKVNFMPSAVKQLPTPPLTTVTASDIKLNAILPFVKTKAFGKSWFVPDGAVPDHAAQPVAMLIFETAEALRDALEWLVAGNSLFRLGDRVSTREQDVRRLIDPLLAVQQREEDTAYASINYVRIGYTPVDKFSHVKNGPHNPADVGPTPLDDKRNLETNIEALQARDAIEKEIAETGWTVISRNFATQTTDPMFMEPEAGIGWWDRDGKELHLVVGTQSPSDDRSDVKEIFSEPGCPLDDVRIVLHACFPGGGFGGRDKSSFPIYLALAAAFSKLPVRLAYDRFEQFLCGIKRHASAIQASVAYDKDGTPQAMQSTIIMDGGGEANLTGAVVGLAALHAAGPYRIPRTVISARGVHTTAAPAGSMRGFGIPQATLAIESLIDEIAGRLGVDPIEYRIRHCLNQGERDVTGMTLDHHLANVKLCEMAQKEPLWVQRNAEKARRDRKDLVSYGVGFACCMEAYGTSSDAALTEVVLNSDGSIQLNSSSVDMGQGSATSIAIEAIGTLGRAADTVRMGESEIFEVLELVKGLPSSDTGNVFLTPKIVNSSSASVTAFHHLHAVDEACKVVFDHGILRAAYDIWGTHPGETNWRDGELTADGLKPIPLKDLAQQAHRSGYVVGAMVHTFFQHSFATAKFTIDGSKVERAIDALAITRGGSPKRDRQNREEASFPSSAVKNYRRTLYASAGHLVAVQVHLPTGRVRVLEVVNLLDAGDVHHQALLAGQVEGGFAMGLGYALLEELPPAPMGVDGSWNLHRYQVPRAKHMPLEKFEFKLVPLGSASVLGSGPPMRKKGIAEATMTTVAPAVVNAVAHAIGVRINSLPITPPKVLEALRSL</sequence>